<dbReference type="PANTHER" id="PTHR31435">
    <property type="entry name" value="PROTEIN NATD1"/>
    <property type="match status" value="1"/>
</dbReference>
<organism evidence="2 3">
    <name type="scientific">Nocardiopsis coralli</name>
    <dbReference type="NCBI Taxonomy" id="2772213"/>
    <lineage>
        <taxon>Bacteria</taxon>
        <taxon>Bacillati</taxon>
        <taxon>Actinomycetota</taxon>
        <taxon>Actinomycetes</taxon>
        <taxon>Streptosporangiales</taxon>
        <taxon>Nocardiopsidaceae</taxon>
        <taxon>Nocardiopsis</taxon>
    </lineage>
</organism>
<dbReference type="PANTHER" id="PTHR31435:SF10">
    <property type="entry name" value="BSR4717 PROTEIN"/>
    <property type="match status" value="1"/>
</dbReference>
<dbReference type="Gene3D" id="3.40.630.30">
    <property type="match status" value="1"/>
</dbReference>
<dbReference type="InterPro" id="IPR016181">
    <property type="entry name" value="Acyl_CoA_acyltransferase"/>
</dbReference>
<dbReference type="InterPro" id="IPR031165">
    <property type="entry name" value="GNAT_YJDJ"/>
</dbReference>
<keyword evidence="3" id="KW-1185">Reference proteome</keyword>
<protein>
    <submittedName>
        <fullName evidence="2">N-acetyltransferase</fullName>
    </submittedName>
</protein>
<comment type="caution">
    <text evidence="2">The sequence shown here is derived from an EMBL/GenBank/DDBJ whole genome shotgun (WGS) entry which is preliminary data.</text>
</comment>
<feature type="domain" description="N-acetyltransferase" evidence="1">
    <location>
        <begin position="9"/>
        <end position="96"/>
    </location>
</feature>
<proteinExistence type="predicted"/>
<dbReference type="EMBL" id="JADBGI010000005">
    <property type="protein sequence ID" value="MBE2998622.1"/>
    <property type="molecule type" value="Genomic_DNA"/>
</dbReference>
<evidence type="ECO:0000313" key="2">
    <source>
        <dbReference type="EMBL" id="MBE2998622.1"/>
    </source>
</evidence>
<name>A0ABR9P458_9ACTN</name>
<dbReference type="PROSITE" id="PS51729">
    <property type="entry name" value="GNAT_YJDJ"/>
    <property type="match status" value="1"/>
</dbReference>
<accession>A0ABR9P458</accession>
<evidence type="ECO:0000259" key="1">
    <source>
        <dbReference type="PROSITE" id="PS51729"/>
    </source>
</evidence>
<reference evidence="2 3" key="1">
    <citation type="submission" date="2020-09" db="EMBL/GenBank/DDBJ databases">
        <title>Diversity and distribution of actinomycetes associated with coral in the coast of Hainan.</title>
        <authorList>
            <person name="Li F."/>
        </authorList>
    </citation>
    <scope>NUCLEOTIDE SEQUENCE [LARGE SCALE GENOMIC DNA]</scope>
    <source>
        <strain evidence="2 3">HNM0947</strain>
    </source>
</reference>
<sequence length="112" mass="12551">MSDTHPTVTRVDRRDRYEILVDGETAGFTQYVDTENEQRIFFHTEIDERFAGRGLAGILVSQALTDTRATGLRIVPVCPYVAKFLRTHHEFDDVVDAVTPEALTAVRAAQTA</sequence>
<gene>
    <name evidence="2" type="ORF">IDM40_07885</name>
</gene>
<evidence type="ECO:0000313" key="3">
    <source>
        <dbReference type="Proteomes" id="UP000806528"/>
    </source>
</evidence>
<dbReference type="InterPro" id="IPR045057">
    <property type="entry name" value="Gcn5-rel_NAT"/>
</dbReference>
<dbReference type="RefSeq" id="WP_193121257.1">
    <property type="nucleotide sequence ID" value="NZ_JADBGI010000005.1"/>
</dbReference>
<dbReference type="Proteomes" id="UP000806528">
    <property type="component" value="Unassembled WGS sequence"/>
</dbReference>
<dbReference type="Pfam" id="PF14542">
    <property type="entry name" value="Acetyltransf_CG"/>
    <property type="match status" value="1"/>
</dbReference>
<dbReference type="SUPFAM" id="SSF55729">
    <property type="entry name" value="Acyl-CoA N-acyltransferases (Nat)"/>
    <property type="match status" value="1"/>
</dbReference>